<feature type="region of interest" description="Disordered" evidence="1">
    <location>
        <begin position="1479"/>
        <end position="1503"/>
    </location>
</feature>
<feature type="region of interest" description="Disordered" evidence="1">
    <location>
        <begin position="51"/>
        <end position="75"/>
    </location>
</feature>
<feature type="compositionally biased region" description="Low complexity" evidence="1">
    <location>
        <begin position="431"/>
        <end position="443"/>
    </location>
</feature>
<feature type="region of interest" description="Disordered" evidence="1">
    <location>
        <begin position="1"/>
        <end position="39"/>
    </location>
</feature>
<feature type="region of interest" description="Disordered" evidence="1">
    <location>
        <begin position="239"/>
        <end position="272"/>
    </location>
</feature>
<dbReference type="Proteomes" id="UP000006906">
    <property type="component" value="Chromosome 12"/>
</dbReference>
<evidence type="ECO:0000313" key="3">
    <source>
        <dbReference type="Proteomes" id="UP000006906"/>
    </source>
</evidence>
<feature type="compositionally biased region" description="Low complexity" evidence="1">
    <location>
        <begin position="1362"/>
        <end position="1392"/>
    </location>
</feature>
<feature type="compositionally biased region" description="Low complexity" evidence="1">
    <location>
        <begin position="1285"/>
        <end position="1298"/>
    </location>
</feature>
<dbReference type="InParanoid" id="A0A2K3D5P2"/>
<feature type="region of interest" description="Disordered" evidence="1">
    <location>
        <begin position="1147"/>
        <end position="1192"/>
    </location>
</feature>
<protein>
    <submittedName>
        <fullName evidence="2">Uncharacterized protein</fullName>
    </submittedName>
</protein>
<feature type="compositionally biased region" description="Low complexity" evidence="1">
    <location>
        <begin position="154"/>
        <end position="174"/>
    </location>
</feature>
<feature type="region of interest" description="Disordered" evidence="1">
    <location>
        <begin position="1272"/>
        <end position="1298"/>
    </location>
</feature>
<dbReference type="KEGG" id="cre:CHLRE_12g558200v5"/>
<feature type="compositionally biased region" description="Low complexity" evidence="1">
    <location>
        <begin position="1246"/>
        <end position="1256"/>
    </location>
</feature>
<dbReference type="RefSeq" id="XP_042918872.1">
    <property type="nucleotide sequence ID" value="XM_043069131.1"/>
</dbReference>
<feature type="region of interest" description="Disordered" evidence="1">
    <location>
        <begin position="1422"/>
        <end position="1441"/>
    </location>
</feature>
<dbReference type="Gramene" id="PNW75846">
    <property type="protein sequence ID" value="PNW75846"/>
    <property type="gene ID" value="CHLRE_12g558200v5"/>
</dbReference>
<feature type="region of interest" description="Disordered" evidence="1">
    <location>
        <begin position="1709"/>
        <end position="1729"/>
    </location>
</feature>
<feature type="compositionally biased region" description="Low complexity" evidence="1">
    <location>
        <begin position="1429"/>
        <end position="1441"/>
    </location>
</feature>
<feature type="compositionally biased region" description="Low complexity" evidence="1">
    <location>
        <begin position="1866"/>
        <end position="1885"/>
    </location>
</feature>
<gene>
    <name evidence="2" type="ORF">CHLRE_12g558200v5</name>
</gene>
<feature type="compositionally biased region" description="Low complexity" evidence="1">
    <location>
        <begin position="383"/>
        <end position="406"/>
    </location>
</feature>
<feature type="compositionally biased region" description="Polar residues" evidence="1">
    <location>
        <begin position="456"/>
        <end position="467"/>
    </location>
</feature>
<feature type="compositionally biased region" description="Low complexity" evidence="1">
    <location>
        <begin position="255"/>
        <end position="264"/>
    </location>
</feature>
<feature type="region of interest" description="Disordered" evidence="1">
    <location>
        <begin position="1809"/>
        <end position="1894"/>
    </location>
</feature>
<feature type="region of interest" description="Disordered" evidence="1">
    <location>
        <begin position="1223"/>
        <end position="1256"/>
    </location>
</feature>
<feature type="compositionally biased region" description="Polar residues" evidence="1">
    <location>
        <begin position="766"/>
        <end position="778"/>
    </location>
</feature>
<sequence length="2020" mass="196350">MAVPQSSDDEVLEEFPLRGAGEADGIPSSAAPRAASARPAKRRAVWLQCFAPRVNEPPSPPRPQAGPSVSGSSSTLSRVALSSDAVLYARPNGRMRLPFSDIAGAQLKWIEVGGARASKVIVSRRGGGDPLYIRGLKEPQAFVDALNKRLQETAGTAGSVTTTATSSGGTLSASEPAVPHKAAELEEAAGAAKQGPARQLFKGQGDAAAASTAPASAAAAGPAPAVAVAALANGYAHSEITPAGSDDEEGKGATQQQERPQPQQHHIVPQEQEAALTISKAVPEPPQRQRADAASAAQSASKPSQDQLPEHQEGAAPALASSSQPLSTPPGQPDVTPPLGYSHSVPSTLPSSTAAAATAGAAAAAARDRASTGGAGGAMTSLSPFATSPAQQSAAAAIHASPSSPSMVLAANSHRHHKAPASAGGGGGGIARRSAAAQRRVSAPGQSPLGDRVSVGASQSPTASGSVKQPERSGPPPPPAVPEDSFTEAGAAGARSGRPVVTASGVSTPATIATLPSGPVRYSPLPPPPVPAESYTFPPSSSAALSLPPLSASAPRFVAGGPPPPMAEDSIMVGADSCSRSQPMAASPQASTAAGPTEGAARATSTSAPAPARGSSLIQVSSLSPVIGVAASPAAASSGLEAAAAAAGVGTVAGIAASQAAAARRPAVTLEPPAWTPGQESPESTPRLQATPTSSPGGSRQRHQQQQQQQRSPDASSPARGLGGGGLPQRGPSRSASARASEQGSSGSPAAAAASTRAAPDASALTPVSNPHRQQSPAQAPVPLDYGNSLAATVVAPLTLIGLSAVAAMTAIAAGAVASYNAAALASPGASSAYSYPQPYMHPHQMRDGGHAGVHIRSATPTAASGAMPRQAGAEGEVEAAGGGLEREAAFVAESGEGAWSVAAFARRRRPLHLSETPVRVLFSLAQAGEVEVEVEAASASASARSVPLALAPRFAETGIQTEPLRVSAATSPMRPGTASVAMDSPHLTESPTQRVYVYDGRPASFAGVSSLSDPAASSSPVSAELAPGADAEAAASGGAPRGAQDWYMTSTSGAAAEPRAGSFDLRGNSDLSLPSPTASYSSSNAVAGVSPAAAAGLTAAAVAGAAAYGASASGAYPYRVSYPPRHYGGVHSEGMFMTDSENLATASPAEDAASSGFVGASRSAPAPMPAASGSPTSSSGPSEASQTSTSVCTHGPVPAMCAFVAAAESSAAAAAVAAPASPSAGGAAAAQGGHHARLDGMGSRPSTTTSPSISATTVPSSVASALYSPMASGAGSTGSGRGPATGAVDGAPTSAHTSAAASPSVAVAAAGAAFFEGGSPQWMDLQQRLLPPGDYSVSAEAPVLGSAAARHGAGQSGGGSLSHSLSLRAGTSAGGTHASAAATASAGMTSSPRPTALPDIGFPENADDCAWLLAPAASATVHESDGGSAPTPTASAAAAARSARSSPFAGNAAGGGVAGVGGASSGDSPAGAGAGGVKALGGSGSGASSRRSSSGSCGGGRAGGGCSDPTWAFMEEPGRSPAGAAGAGVFDGSAAFGTSRAAAVPPMSPGLSDISSTAYGAPAGGNRGAGYWHSGISTASASPFGTPAKPAGASGPAAGAGASASPAPAPFVNPLFVTPSKDARASGRSIERSDSGGDIALPLLPYGGVAAVAAAAAAGYATGGGRHGGTGSGDGDGDGSLSYTSSAGPSTYAGSVGAAGPVPWAAGGSGTSASVGAPFGTPQGPAGAQLYPQLQQHQHQQQLNPAHAAWTGVPPQWQAPGLPHASPLMVLNPMYAQEQAAAASSSSAAQSTAVSPGVDAVSDPAFATATHSQPAPPARQPPLGWGSPAFRTAGSGSTGGGSQSTPLGWGSPTFPAPASPARGLQQQYPQHPQPSQQQQQQQQPAAAWSTPQVAAQQQAPMLFSGADSAAAAGAAAHVDGQAVVTPRQGGVNGGEGLLSTPKQQPLAQAWGSQLTSPMSSVQGSPNSQQAKHAAALLRNANDAVDEARTLVSRGDEAWLQHVAETLAAVQNAIDALKWQ</sequence>
<feature type="region of interest" description="Disordered" evidence="1">
    <location>
        <begin position="1584"/>
        <end position="1605"/>
    </location>
</feature>
<name>A0A2K3D5P2_CHLRE</name>
<proteinExistence type="predicted"/>
<feature type="compositionally biased region" description="Low complexity" evidence="1">
    <location>
        <begin position="729"/>
        <end position="764"/>
    </location>
</feature>
<dbReference type="OrthoDB" id="550479at2759"/>
<keyword evidence="3" id="KW-1185">Reference proteome</keyword>
<evidence type="ECO:0000256" key="1">
    <source>
        <dbReference type="SAM" id="MobiDB-lite"/>
    </source>
</evidence>
<feature type="compositionally biased region" description="Low complexity" evidence="1">
    <location>
        <begin position="704"/>
        <end position="720"/>
    </location>
</feature>
<feature type="compositionally biased region" description="Low complexity" evidence="1">
    <location>
        <begin position="1487"/>
        <end position="1496"/>
    </location>
</feature>
<feature type="compositionally biased region" description="Low complexity" evidence="1">
    <location>
        <begin position="1588"/>
        <end position="1605"/>
    </location>
</feature>
<feature type="compositionally biased region" description="Pro residues" evidence="1">
    <location>
        <begin position="327"/>
        <end position="336"/>
    </location>
</feature>
<feature type="region of interest" description="Disordered" evidence="1">
    <location>
        <begin position="1017"/>
        <end position="1047"/>
    </location>
</feature>
<feature type="compositionally biased region" description="Low complexity" evidence="1">
    <location>
        <begin position="65"/>
        <end position="75"/>
    </location>
</feature>
<feature type="region of interest" description="Disordered" evidence="1">
    <location>
        <begin position="1349"/>
        <end position="1403"/>
    </location>
</feature>
<dbReference type="GeneID" id="5728358"/>
<feature type="compositionally biased region" description="Low complexity" evidence="1">
    <location>
        <begin position="538"/>
        <end position="555"/>
    </location>
</feature>
<organism evidence="2 3">
    <name type="scientific">Chlamydomonas reinhardtii</name>
    <name type="common">Chlamydomonas smithii</name>
    <dbReference type="NCBI Taxonomy" id="3055"/>
    <lineage>
        <taxon>Eukaryota</taxon>
        <taxon>Viridiplantae</taxon>
        <taxon>Chlorophyta</taxon>
        <taxon>core chlorophytes</taxon>
        <taxon>Chlorophyceae</taxon>
        <taxon>CS clade</taxon>
        <taxon>Chlamydomonadales</taxon>
        <taxon>Chlamydomonadaceae</taxon>
        <taxon>Chlamydomonas</taxon>
    </lineage>
</organism>
<feature type="compositionally biased region" description="Low complexity" evidence="1">
    <location>
        <begin position="292"/>
        <end position="307"/>
    </location>
</feature>
<reference evidence="2 3" key="1">
    <citation type="journal article" date="2007" name="Science">
        <title>The Chlamydomonas genome reveals the evolution of key animal and plant functions.</title>
        <authorList>
            <person name="Merchant S.S."/>
            <person name="Prochnik S.E."/>
            <person name="Vallon O."/>
            <person name="Harris E.H."/>
            <person name="Karpowicz S.J."/>
            <person name="Witman G.B."/>
            <person name="Terry A."/>
            <person name="Salamov A."/>
            <person name="Fritz-Laylin L.K."/>
            <person name="Marechal-Drouard L."/>
            <person name="Marshall W.F."/>
            <person name="Qu L.H."/>
            <person name="Nelson D.R."/>
            <person name="Sanderfoot A.A."/>
            <person name="Spalding M.H."/>
            <person name="Kapitonov V.V."/>
            <person name="Ren Q."/>
            <person name="Ferris P."/>
            <person name="Lindquist E."/>
            <person name="Shapiro H."/>
            <person name="Lucas S.M."/>
            <person name="Grimwood J."/>
            <person name="Schmutz J."/>
            <person name="Cardol P."/>
            <person name="Cerutti H."/>
            <person name="Chanfreau G."/>
            <person name="Chen C.L."/>
            <person name="Cognat V."/>
            <person name="Croft M.T."/>
            <person name="Dent R."/>
            <person name="Dutcher S."/>
            <person name="Fernandez E."/>
            <person name="Fukuzawa H."/>
            <person name="Gonzalez-Ballester D."/>
            <person name="Gonzalez-Halphen D."/>
            <person name="Hallmann A."/>
            <person name="Hanikenne M."/>
            <person name="Hippler M."/>
            <person name="Inwood W."/>
            <person name="Jabbari K."/>
            <person name="Kalanon M."/>
            <person name="Kuras R."/>
            <person name="Lefebvre P.A."/>
            <person name="Lemaire S.D."/>
            <person name="Lobanov A.V."/>
            <person name="Lohr M."/>
            <person name="Manuell A."/>
            <person name="Meier I."/>
            <person name="Mets L."/>
            <person name="Mittag M."/>
            <person name="Mittelmeier T."/>
            <person name="Moroney J.V."/>
            <person name="Moseley J."/>
            <person name="Napoli C."/>
            <person name="Nedelcu A.M."/>
            <person name="Niyogi K."/>
            <person name="Novoselov S.V."/>
            <person name="Paulsen I.T."/>
            <person name="Pazour G."/>
            <person name="Purton S."/>
            <person name="Ral J.P."/>
            <person name="Riano-Pachon D.M."/>
            <person name="Riekhof W."/>
            <person name="Rymarquis L."/>
            <person name="Schroda M."/>
            <person name="Stern D."/>
            <person name="Umen J."/>
            <person name="Willows R."/>
            <person name="Wilson N."/>
            <person name="Zimmer S.L."/>
            <person name="Allmer J."/>
            <person name="Balk J."/>
            <person name="Bisova K."/>
            <person name="Chen C.J."/>
            <person name="Elias M."/>
            <person name="Gendler K."/>
            <person name="Hauser C."/>
            <person name="Lamb M.R."/>
            <person name="Ledford H."/>
            <person name="Long J.C."/>
            <person name="Minagawa J."/>
            <person name="Page M.D."/>
            <person name="Pan J."/>
            <person name="Pootakham W."/>
            <person name="Roje S."/>
            <person name="Rose A."/>
            <person name="Stahlberg E."/>
            <person name="Terauchi A.M."/>
            <person name="Yang P."/>
            <person name="Ball S."/>
            <person name="Bowler C."/>
            <person name="Dieckmann C.L."/>
            <person name="Gladyshev V.N."/>
            <person name="Green P."/>
            <person name="Jorgensen R."/>
            <person name="Mayfield S."/>
            <person name="Mueller-Roeber B."/>
            <person name="Rajamani S."/>
            <person name="Sayre R.T."/>
            <person name="Brokstein P."/>
            <person name="Dubchak I."/>
            <person name="Goodstein D."/>
            <person name="Hornick L."/>
            <person name="Huang Y.W."/>
            <person name="Jhaveri J."/>
            <person name="Luo Y."/>
            <person name="Martinez D."/>
            <person name="Ngau W.C."/>
            <person name="Otillar B."/>
            <person name="Poliakov A."/>
            <person name="Porter A."/>
            <person name="Szajkowski L."/>
            <person name="Werner G."/>
            <person name="Zhou K."/>
            <person name="Grigoriev I.V."/>
            <person name="Rokhsar D.S."/>
            <person name="Grossman A.R."/>
        </authorList>
    </citation>
    <scope>NUCLEOTIDE SEQUENCE [LARGE SCALE GENOMIC DNA]</scope>
    <source>
        <strain evidence="3">CC-503</strain>
    </source>
</reference>
<feature type="region of interest" description="Disordered" evidence="1">
    <location>
        <begin position="284"/>
        <end position="615"/>
    </location>
</feature>
<feature type="compositionally biased region" description="Low complexity" evidence="1">
    <location>
        <begin position="351"/>
        <end position="365"/>
    </location>
</feature>
<feature type="compositionally biased region" description="Polar residues" evidence="1">
    <location>
        <begin position="578"/>
        <end position="594"/>
    </location>
</feature>
<feature type="region of interest" description="Disordered" evidence="1">
    <location>
        <begin position="656"/>
        <end position="782"/>
    </location>
</feature>
<feature type="compositionally biased region" description="Low complexity" evidence="1">
    <location>
        <begin position="599"/>
        <end position="615"/>
    </location>
</feature>
<accession>A0A2K3D5P2</accession>
<feature type="compositionally biased region" description="Low complexity" evidence="1">
    <location>
        <begin position="656"/>
        <end position="667"/>
    </location>
</feature>
<dbReference type="ExpressionAtlas" id="A0A2K3D5P2">
    <property type="expression patterns" value="baseline"/>
</dbReference>
<feature type="compositionally biased region" description="Low complexity" evidence="1">
    <location>
        <begin position="27"/>
        <end position="38"/>
    </location>
</feature>
<feature type="compositionally biased region" description="Low complexity" evidence="1">
    <location>
        <begin position="1709"/>
        <end position="1718"/>
    </location>
</feature>
<feature type="region of interest" description="Disordered" evidence="1">
    <location>
        <begin position="154"/>
        <end position="180"/>
    </location>
</feature>
<feature type="compositionally biased region" description="Pro residues" evidence="1">
    <location>
        <begin position="55"/>
        <end position="64"/>
    </location>
</feature>
<evidence type="ECO:0000313" key="2">
    <source>
        <dbReference type="EMBL" id="PNW75846.1"/>
    </source>
</evidence>
<feature type="compositionally biased region" description="Low complexity" evidence="1">
    <location>
        <begin position="315"/>
        <end position="326"/>
    </location>
</feature>
<feature type="compositionally biased region" description="Low complexity" evidence="1">
    <location>
        <begin position="1017"/>
        <end position="1044"/>
    </location>
</feature>
<feature type="compositionally biased region" description="Low complexity" evidence="1">
    <location>
        <begin position="1160"/>
        <end position="1191"/>
    </location>
</feature>
<feature type="compositionally biased region" description="Polar residues" evidence="1">
    <location>
        <begin position="678"/>
        <end position="698"/>
    </location>
</feature>
<dbReference type="EMBL" id="CM008973">
    <property type="protein sequence ID" value="PNW75846.1"/>
    <property type="molecule type" value="Genomic_DNA"/>
</dbReference>